<reference evidence="2" key="1">
    <citation type="journal article" date="2014" name="Int. J. Syst. Evol. Microbiol.">
        <title>Complete genome sequence of Corynebacterium casei LMG S-19264T (=DSM 44701T), isolated from a smear-ripened cheese.</title>
        <authorList>
            <consortium name="US DOE Joint Genome Institute (JGI-PGF)"/>
            <person name="Walter F."/>
            <person name="Albersmeier A."/>
            <person name="Kalinowski J."/>
            <person name="Ruckert C."/>
        </authorList>
    </citation>
    <scope>NUCLEOTIDE SEQUENCE</scope>
    <source>
        <strain evidence="2">VKM Ac-1321</strain>
    </source>
</reference>
<protein>
    <submittedName>
        <fullName evidence="2">Uncharacterized protein</fullName>
    </submittedName>
</protein>
<comment type="caution">
    <text evidence="2">The sequence shown here is derived from an EMBL/GenBank/DDBJ whole genome shotgun (WGS) entry which is preliminary data.</text>
</comment>
<dbReference type="RefSeq" id="WP_271190637.1">
    <property type="nucleotide sequence ID" value="NZ_BSFP01000393.1"/>
</dbReference>
<sequence>MPQDRNLPTRKAARAAGSIGARPVRWRWWFVGLCLSLAMWAGIAALLGVL</sequence>
<keyword evidence="1" id="KW-1133">Transmembrane helix</keyword>
<gene>
    <name evidence="2" type="ORF">GCM10017581_106600</name>
</gene>
<dbReference type="Proteomes" id="UP001143480">
    <property type="component" value="Unassembled WGS sequence"/>
</dbReference>
<keyword evidence="1" id="KW-0472">Membrane</keyword>
<reference evidence="2" key="2">
    <citation type="submission" date="2023-01" db="EMBL/GenBank/DDBJ databases">
        <authorList>
            <person name="Sun Q."/>
            <person name="Evtushenko L."/>
        </authorList>
    </citation>
    <scope>NUCLEOTIDE SEQUENCE</scope>
    <source>
        <strain evidence="2">VKM Ac-1321</strain>
    </source>
</reference>
<accession>A0A9W6NSY0</accession>
<evidence type="ECO:0000256" key="1">
    <source>
        <dbReference type="SAM" id="Phobius"/>
    </source>
</evidence>
<dbReference type="AlphaFoldDB" id="A0A9W6NSY0"/>
<feature type="transmembrane region" description="Helical" evidence="1">
    <location>
        <begin position="28"/>
        <end position="49"/>
    </location>
</feature>
<dbReference type="EMBL" id="BSFP01000393">
    <property type="protein sequence ID" value="GLL08860.1"/>
    <property type="molecule type" value="Genomic_DNA"/>
</dbReference>
<name>A0A9W6NSY0_9ACTN</name>
<keyword evidence="3" id="KW-1185">Reference proteome</keyword>
<evidence type="ECO:0000313" key="3">
    <source>
        <dbReference type="Proteomes" id="UP001143480"/>
    </source>
</evidence>
<keyword evidence="1" id="KW-0812">Transmembrane</keyword>
<evidence type="ECO:0000313" key="2">
    <source>
        <dbReference type="EMBL" id="GLL08860.1"/>
    </source>
</evidence>
<organism evidence="2 3">
    <name type="scientific">Dactylosporangium matsuzakiense</name>
    <dbReference type="NCBI Taxonomy" id="53360"/>
    <lineage>
        <taxon>Bacteria</taxon>
        <taxon>Bacillati</taxon>
        <taxon>Actinomycetota</taxon>
        <taxon>Actinomycetes</taxon>
        <taxon>Micromonosporales</taxon>
        <taxon>Micromonosporaceae</taxon>
        <taxon>Dactylosporangium</taxon>
    </lineage>
</organism>
<proteinExistence type="predicted"/>